<dbReference type="OrthoDB" id="3198598at2759"/>
<reference evidence="3 4" key="1">
    <citation type="submission" date="2014-04" db="EMBL/GenBank/DDBJ databases">
        <authorList>
            <consortium name="DOE Joint Genome Institute"/>
            <person name="Kuo A."/>
            <person name="Girlanda M."/>
            <person name="Perotto S."/>
            <person name="Kohler A."/>
            <person name="Nagy L.G."/>
            <person name="Floudas D."/>
            <person name="Copeland A."/>
            <person name="Barry K.W."/>
            <person name="Cichocki N."/>
            <person name="Veneault-Fourrey C."/>
            <person name="LaButti K."/>
            <person name="Lindquist E.A."/>
            <person name="Lipzen A."/>
            <person name="Lundell T."/>
            <person name="Morin E."/>
            <person name="Murat C."/>
            <person name="Sun H."/>
            <person name="Tunlid A."/>
            <person name="Henrissat B."/>
            <person name="Grigoriev I.V."/>
            <person name="Hibbett D.S."/>
            <person name="Martin F."/>
            <person name="Nordberg H.P."/>
            <person name="Cantor M.N."/>
            <person name="Hua S.X."/>
        </authorList>
    </citation>
    <scope>NUCLEOTIDE SEQUENCE [LARGE SCALE GENOMIC DNA]</scope>
    <source>
        <strain evidence="3 4">MUT 4182</strain>
    </source>
</reference>
<evidence type="ECO:0000313" key="4">
    <source>
        <dbReference type="Proteomes" id="UP000054248"/>
    </source>
</evidence>
<dbReference type="Pfam" id="PF06772">
    <property type="entry name" value="LtrA"/>
    <property type="match status" value="1"/>
</dbReference>
<feature type="transmembrane region" description="Helical" evidence="2">
    <location>
        <begin position="522"/>
        <end position="544"/>
    </location>
</feature>
<dbReference type="HOGENOM" id="CLU_021492_0_0_1"/>
<keyword evidence="4" id="KW-1185">Reference proteome</keyword>
<dbReference type="PANTHER" id="PTHR42101:SF1">
    <property type="entry name" value="LOW TEMPERATURE REQUIREMENT A"/>
    <property type="match status" value="1"/>
</dbReference>
<dbReference type="STRING" id="1051891.A0A0C3QPY7"/>
<feature type="compositionally biased region" description="Polar residues" evidence="1">
    <location>
        <begin position="636"/>
        <end position="647"/>
    </location>
</feature>
<sequence length="678" mass="76499">MRRIRNFFSFRAKVDLSDEQYVTNEKERDIEWTVNPFREPHTGLADKDSQEENREPPPEWLELAGDLAWTATFSSLTSNTAITEYSAVWNYAVFFCLAWHLWATQAAYDIRFYTHDWFHRICFVIQLGIYAIIAACSGSFNVGWKVAPGWTKVFTDGVTALTAQAMEGNQKYLITKSFRGINIWLFLSRMLLSAQYWRVHSYRKRSKQYSSWRFLLMPLATFSAGILFLVCYIVIREEPDSKIAAIVQIAFWVLAVGLQFLAGVFTPREHEGALKSENHLAPRLASLTVIILGEGLNGICGTLRHSINSLGLSSTMGWQSVAVLCILYCIWLLYFDGFKIKEPLSRAREEIWLYLHVFLHLSLILLLEGVKNVFIFVNVQESINRLFNGFKEVWDEYGDTGSFPEHPTLEKLLQVLDASWQQEKATLLDAIAKDDAAPPGEGINVASQIWRWYGGTIHDVILTKGLSMLGMARHQLYNDEKDKEGEFKYDTFAKSNNTAIANDLASDDSPLFSDFYGRYIDIMAYTGQWIVIVAGLLVFLLAIVNIVQRQPKNRFARAYSVNRFVIGGILIILGAVKSSWIYDDKWMKWIIPAITLVYSGGVILDWAILRLSVHSIRSTESLSAQLPSLLYGHGRAQQSESSPSGTDAQGPKGSSGLLYAPGGETEKSHGEKSISSSG</sequence>
<evidence type="ECO:0000313" key="3">
    <source>
        <dbReference type="EMBL" id="KIO30441.1"/>
    </source>
</evidence>
<evidence type="ECO:0000256" key="1">
    <source>
        <dbReference type="SAM" id="MobiDB-lite"/>
    </source>
</evidence>
<dbReference type="PANTHER" id="PTHR42101">
    <property type="entry name" value="CHROMOSOME 16, WHOLE GENOME SHOTGUN SEQUENCE"/>
    <property type="match status" value="1"/>
</dbReference>
<protein>
    <submittedName>
        <fullName evidence="3">Uncharacterized protein</fullName>
    </submittedName>
</protein>
<keyword evidence="2" id="KW-1133">Transmembrane helix</keyword>
<feature type="transmembrane region" description="Helical" evidence="2">
    <location>
        <begin position="316"/>
        <end position="335"/>
    </location>
</feature>
<dbReference type="AlphaFoldDB" id="A0A0C3QPY7"/>
<accession>A0A0C3QPY7</accession>
<feature type="region of interest" description="Disordered" evidence="1">
    <location>
        <begin position="634"/>
        <end position="678"/>
    </location>
</feature>
<keyword evidence="2" id="KW-0472">Membrane</keyword>
<gene>
    <name evidence="3" type="ORF">M407DRAFT_20501</name>
</gene>
<feature type="transmembrane region" description="Helical" evidence="2">
    <location>
        <begin position="351"/>
        <end position="370"/>
    </location>
</feature>
<reference evidence="4" key="2">
    <citation type="submission" date="2015-01" db="EMBL/GenBank/DDBJ databases">
        <title>Evolutionary Origins and Diversification of the Mycorrhizal Mutualists.</title>
        <authorList>
            <consortium name="DOE Joint Genome Institute"/>
            <consortium name="Mycorrhizal Genomics Consortium"/>
            <person name="Kohler A."/>
            <person name="Kuo A."/>
            <person name="Nagy L.G."/>
            <person name="Floudas D."/>
            <person name="Copeland A."/>
            <person name="Barry K.W."/>
            <person name="Cichocki N."/>
            <person name="Veneault-Fourrey C."/>
            <person name="LaButti K."/>
            <person name="Lindquist E.A."/>
            <person name="Lipzen A."/>
            <person name="Lundell T."/>
            <person name="Morin E."/>
            <person name="Murat C."/>
            <person name="Riley R."/>
            <person name="Ohm R."/>
            <person name="Sun H."/>
            <person name="Tunlid A."/>
            <person name="Henrissat B."/>
            <person name="Grigoriev I.V."/>
            <person name="Hibbett D.S."/>
            <person name="Martin F."/>
        </authorList>
    </citation>
    <scope>NUCLEOTIDE SEQUENCE [LARGE SCALE GENOMIC DNA]</scope>
    <source>
        <strain evidence="4">MUT 4182</strain>
    </source>
</reference>
<feature type="transmembrane region" description="Helical" evidence="2">
    <location>
        <begin position="564"/>
        <end position="583"/>
    </location>
</feature>
<evidence type="ECO:0000256" key="2">
    <source>
        <dbReference type="SAM" id="Phobius"/>
    </source>
</evidence>
<dbReference type="EMBL" id="KN822972">
    <property type="protein sequence ID" value="KIO30441.1"/>
    <property type="molecule type" value="Genomic_DNA"/>
</dbReference>
<dbReference type="Proteomes" id="UP000054248">
    <property type="component" value="Unassembled WGS sequence"/>
</dbReference>
<proteinExistence type="predicted"/>
<feature type="transmembrane region" description="Helical" evidence="2">
    <location>
        <begin position="181"/>
        <end position="199"/>
    </location>
</feature>
<organism evidence="3 4">
    <name type="scientific">Tulasnella calospora MUT 4182</name>
    <dbReference type="NCBI Taxonomy" id="1051891"/>
    <lineage>
        <taxon>Eukaryota</taxon>
        <taxon>Fungi</taxon>
        <taxon>Dikarya</taxon>
        <taxon>Basidiomycota</taxon>
        <taxon>Agaricomycotina</taxon>
        <taxon>Agaricomycetes</taxon>
        <taxon>Cantharellales</taxon>
        <taxon>Tulasnellaceae</taxon>
        <taxon>Tulasnella</taxon>
    </lineage>
</organism>
<keyword evidence="2" id="KW-0812">Transmembrane</keyword>
<feature type="transmembrane region" description="Helical" evidence="2">
    <location>
        <begin position="211"/>
        <end position="235"/>
    </location>
</feature>
<feature type="transmembrane region" description="Helical" evidence="2">
    <location>
        <begin position="589"/>
        <end position="609"/>
    </location>
</feature>
<dbReference type="InterPro" id="IPR010640">
    <property type="entry name" value="Low_temperature_requirement_A"/>
</dbReference>
<feature type="transmembrane region" description="Helical" evidence="2">
    <location>
        <begin position="121"/>
        <end position="144"/>
    </location>
</feature>
<name>A0A0C3QPY7_9AGAM</name>
<feature type="transmembrane region" description="Helical" evidence="2">
    <location>
        <begin position="241"/>
        <end position="264"/>
    </location>
</feature>